<dbReference type="GO" id="GO:0009055">
    <property type="term" value="F:electron transfer activity"/>
    <property type="evidence" value="ECO:0007669"/>
    <property type="project" value="InterPro"/>
</dbReference>
<dbReference type="GO" id="GO:0046872">
    <property type="term" value="F:metal ion binding"/>
    <property type="evidence" value="ECO:0007669"/>
    <property type="project" value="UniProtKB-KW"/>
</dbReference>
<proteinExistence type="predicted"/>
<keyword evidence="1" id="KW-0813">Transport</keyword>
<sequence length="124" mass="13661">MASVDVMAMDEAKATKKMVKRGKKVAIKQCFACHDITEDKQNRVGPPLWGVYGRSAGAVDGYQYSEAHLGKADSIVWDEATLDAYLQDPKALVPGNKMAFPVAGMPIMSDKQRKNVIEFLKTLK</sequence>
<evidence type="ECO:0000259" key="7">
    <source>
        <dbReference type="PROSITE" id="PS51007"/>
    </source>
</evidence>
<keyword evidence="4" id="KW-0249">Electron transport</keyword>
<gene>
    <name evidence="8" type="ORF">KME65_09600</name>
</gene>
<name>A0A944QV87_9GAMM</name>
<evidence type="ECO:0000256" key="3">
    <source>
        <dbReference type="ARBA" id="ARBA00022723"/>
    </source>
</evidence>
<evidence type="ECO:0000256" key="2">
    <source>
        <dbReference type="ARBA" id="ARBA00022617"/>
    </source>
</evidence>
<keyword evidence="3 6" id="KW-0479">Metal-binding</keyword>
<dbReference type="PANTHER" id="PTHR11961">
    <property type="entry name" value="CYTOCHROME C"/>
    <property type="match status" value="1"/>
</dbReference>
<keyword evidence="2 6" id="KW-0349">Heme</keyword>
<dbReference type="PRINTS" id="PR00604">
    <property type="entry name" value="CYTCHRMECIAB"/>
</dbReference>
<dbReference type="Gene3D" id="1.10.760.10">
    <property type="entry name" value="Cytochrome c-like domain"/>
    <property type="match status" value="1"/>
</dbReference>
<organism evidence="8 9">
    <name type="scientific">Candidatus Thiodiazotropha taylori</name>
    <dbReference type="NCBI Taxonomy" id="2792791"/>
    <lineage>
        <taxon>Bacteria</taxon>
        <taxon>Pseudomonadati</taxon>
        <taxon>Pseudomonadota</taxon>
        <taxon>Gammaproteobacteria</taxon>
        <taxon>Chromatiales</taxon>
        <taxon>Sedimenticolaceae</taxon>
        <taxon>Candidatus Thiodiazotropha</taxon>
    </lineage>
</organism>
<dbReference type="InterPro" id="IPR002327">
    <property type="entry name" value="Cyt_c_1A/1B"/>
</dbReference>
<evidence type="ECO:0000256" key="5">
    <source>
        <dbReference type="ARBA" id="ARBA00023004"/>
    </source>
</evidence>
<dbReference type="PROSITE" id="PS51007">
    <property type="entry name" value="CYTC"/>
    <property type="match status" value="1"/>
</dbReference>
<dbReference type="GO" id="GO:0020037">
    <property type="term" value="F:heme binding"/>
    <property type="evidence" value="ECO:0007669"/>
    <property type="project" value="InterPro"/>
</dbReference>
<accession>A0A944QV87</accession>
<dbReference type="Proteomes" id="UP000770889">
    <property type="component" value="Unassembled WGS sequence"/>
</dbReference>
<dbReference type="EMBL" id="JAHHGM010000007">
    <property type="protein sequence ID" value="MBT2989206.1"/>
    <property type="molecule type" value="Genomic_DNA"/>
</dbReference>
<dbReference type="AlphaFoldDB" id="A0A944QV87"/>
<feature type="domain" description="Cytochrome c" evidence="7">
    <location>
        <begin position="17"/>
        <end position="124"/>
    </location>
</feature>
<evidence type="ECO:0000313" key="9">
    <source>
        <dbReference type="Proteomes" id="UP000770889"/>
    </source>
</evidence>
<dbReference type="InterPro" id="IPR036909">
    <property type="entry name" value="Cyt_c-like_dom_sf"/>
</dbReference>
<evidence type="ECO:0000256" key="1">
    <source>
        <dbReference type="ARBA" id="ARBA00022448"/>
    </source>
</evidence>
<protein>
    <submittedName>
        <fullName evidence="8">C-type cytochrome</fullName>
    </submittedName>
</protein>
<evidence type="ECO:0000256" key="4">
    <source>
        <dbReference type="ARBA" id="ARBA00022982"/>
    </source>
</evidence>
<keyword evidence="5 6" id="KW-0408">Iron</keyword>
<dbReference type="SUPFAM" id="SSF46626">
    <property type="entry name" value="Cytochrome c"/>
    <property type="match status" value="1"/>
</dbReference>
<reference evidence="8 9" key="1">
    <citation type="submission" date="2021-05" db="EMBL/GenBank/DDBJ databases">
        <title>Genetic and Functional Diversity in Clade A Lucinid endosymbionts from the Bahamas.</title>
        <authorList>
            <person name="Giani N.M."/>
            <person name="Engel A.S."/>
            <person name="Campbell B.J."/>
        </authorList>
    </citation>
    <scope>NUCLEOTIDE SEQUENCE [LARGE SCALE GENOMIC DNA]</scope>
    <source>
        <strain evidence="8">LUC16012Gg_MoonRockCtena</strain>
    </source>
</reference>
<dbReference type="InterPro" id="IPR009056">
    <property type="entry name" value="Cyt_c-like_dom"/>
</dbReference>
<comment type="caution">
    <text evidence="8">The sequence shown here is derived from an EMBL/GenBank/DDBJ whole genome shotgun (WGS) entry which is preliminary data.</text>
</comment>
<dbReference type="Pfam" id="PF00034">
    <property type="entry name" value="Cytochrom_C"/>
    <property type="match status" value="1"/>
</dbReference>
<evidence type="ECO:0000313" key="8">
    <source>
        <dbReference type="EMBL" id="MBT2989206.1"/>
    </source>
</evidence>
<evidence type="ECO:0000256" key="6">
    <source>
        <dbReference type="PROSITE-ProRule" id="PRU00433"/>
    </source>
</evidence>